<protein>
    <submittedName>
        <fullName evidence="3">Uncharacterized protein</fullName>
    </submittedName>
</protein>
<dbReference type="OrthoDB" id="1875420at2759"/>
<accession>A0A067LBJ6</accession>
<proteinExistence type="predicted"/>
<sequence>MESFDDDPFESSSSKDHQKVENVHNLLEDGWFFGELLSRKPKAMPRCYSDPSPNFSQEIISESYYLLNPSKKKPAAKNLIRAPSLPPCIGRRSEEREIKKLSRQLSDQDLVQEAGDSCKGKIEEKERPLKQRLLIRTPSLPHCIGREEEIEEHESDITMSKLIRQAMPHTSKGLTQTSSMSKYRPPRSWKVETVDTVKETKNSSRRNLKKSLSNLESQIEGFKDLEFPFNKQDLNPSKAGIIPVSENKKKQNQDLDQDKVRRRPCLSETWHVQSCASPIPIWAAKSSTQDMKAQLKCWARAVASNVR</sequence>
<reference evidence="3 4" key="1">
    <citation type="journal article" date="2014" name="PLoS ONE">
        <title>Global Analysis of Gene Expression Profiles in Physic Nut (Jatropha curcas L.) Seedlings Exposed to Salt Stress.</title>
        <authorList>
            <person name="Zhang L."/>
            <person name="Zhang C."/>
            <person name="Wu P."/>
            <person name="Chen Y."/>
            <person name="Li M."/>
            <person name="Jiang H."/>
            <person name="Wu G."/>
        </authorList>
    </citation>
    <scope>NUCLEOTIDE SEQUENCE [LARGE SCALE GENOMIC DNA]</scope>
    <source>
        <strain evidence="4">cv. GZQX0401</strain>
        <tissue evidence="3">Young leaves</tissue>
    </source>
</reference>
<dbReference type="STRING" id="180498.A0A067LBJ6"/>
<organism evidence="3 4">
    <name type="scientific">Jatropha curcas</name>
    <name type="common">Barbados nut</name>
    <dbReference type="NCBI Taxonomy" id="180498"/>
    <lineage>
        <taxon>Eukaryota</taxon>
        <taxon>Viridiplantae</taxon>
        <taxon>Streptophyta</taxon>
        <taxon>Embryophyta</taxon>
        <taxon>Tracheophyta</taxon>
        <taxon>Spermatophyta</taxon>
        <taxon>Magnoliopsida</taxon>
        <taxon>eudicotyledons</taxon>
        <taxon>Gunneridae</taxon>
        <taxon>Pentapetalae</taxon>
        <taxon>rosids</taxon>
        <taxon>fabids</taxon>
        <taxon>Malpighiales</taxon>
        <taxon>Euphorbiaceae</taxon>
        <taxon>Crotonoideae</taxon>
        <taxon>Jatropheae</taxon>
        <taxon>Jatropha</taxon>
    </lineage>
</organism>
<dbReference type="AlphaFoldDB" id="A0A067LBJ6"/>
<evidence type="ECO:0000256" key="2">
    <source>
        <dbReference type="SAM" id="MobiDB-lite"/>
    </source>
</evidence>
<feature type="coiled-coil region" evidence="1">
    <location>
        <begin position="198"/>
        <end position="225"/>
    </location>
</feature>
<keyword evidence="1" id="KW-0175">Coiled coil</keyword>
<dbReference type="EMBL" id="KK914226">
    <property type="protein sequence ID" value="KDP45851.1"/>
    <property type="molecule type" value="Genomic_DNA"/>
</dbReference>
<dbReference type="Proteomes" id="UP000027138">
    <property type="component" value="Unassembled WGS sequence"/>
</dbReference>
<dbReference type="PANTHER" id="PTHR33785:SF5">
    <property type="entry name" value="SERINE_ARGININE REPETITIVE MATRIX PROTEIN"/>
    <property type="match status" value="1"/>
</dbReference>
<feature type="region of interest" description="Disordered" evidence="2">
    <location>
        <begin position="168"/>
        <end position="189"/>
    </location>
</feature>
<name>A0A067LBJ6_JATCU</name>
<evidence type="ECO:0000313" key="4">
    <source>
        <dbReference type="Proteomes" id="UP000027138"/>
    </source>
</evidence>
<evidence type="ECO:0000256" key="1">
    <source>
        <dbReference type="SAM" id="Coils"/>
    </source>
</evidence>
<gene>
    <name evidence="3" type="ORF">JCGZ_15295</name>
</gene>
<feature type="compositionally biased region" description="Polar residues" evidence="2">
    <location>
        <begin position="172"/>
        <end position="181"/>
    </location>
</feature>
<keyword evidence="4" id="KW-1185">Reference proteome</keyword>
<dbReference type="PANTHER" id="PTHR33785">
    <property type="entry name" value="OS06G0550800 PROTEIN"/>
    <property type="match status" value="1"/>
</dbReference>
<feature type="region of interest" description="Disordered" evidence="2">
    <location>
        <begin position="1"/>
        <end position="20"/>
    </location>
</feature>
<dbReference type="KEGG" id="jcu:105637381"/>
<evidence type="ECO:0000313" key="3">
    <source>
        <dbReference type="EMBL" id="KDP45851.1"/>
    </source>
</evidence>